<dbReference type="Proteomes" id="UP000015523">
    <property type="component" value="Unassembled WGS sequence"/>
</dbReference>
<organism evidence="2 3">
    <name type="scientific">Sphingobium ummariense RL-3</name>
    <dbReference type="NCBI Taxonomy" id="1346791"/>
    <lineage>
        <taxon>Bacteria</taxon>
        <taxon>Pseudomonadati</taxon>
        <taxon>Pseudomonadota</taxon>
        <taxon>Alphaproteobacteria</taxon>
        <taxon>Sphingomonadales</taxon>
        <taxon>Sphingomonadaceae</taxon>
        <taxon>Sphingobium</taxon>
    </lineage>
</organism>
<protein>
    <submittedName>
        <fullName evidence="2">Uncharacterized protein</fullName>
    </submittedName>
</protein>
<proteinExistence type="predicted"/>
<keyword evidence="3" id="KW-1185">Reference proteome</keyword>
<dbReference type="STRING" id="1346791.M529_21935"/>
<feature type="transmembrane region" description="Helical" evidence="1">
    <location>
        <begin position="44"/>
        <end position="64"/>
    </location>
</feature>
<dbReference type="RefSeq" id="WP_021319947.1">
    <property type="nucleotide sequence ID" value="NZ_AUWY01000128.1"/>
</dbReference>
<name>T0IW96_9SPHN</name>
<evidence type="ECO:0000313" key="3">
    <source>
        <dbReference type="Proteomes" id="UP000015523"/>
    </source>
</evidence>
<keyword evidence="1" id="KW-0472">Membrane</keyword>
<dbReference type="AlphaFoldDB" id="T0IW96"/>
<keyword evidence="1" id="KW-1133">Transmembrane helix</keyword>
<evidence type="ECO:0000313" key="2">
    <source>
        <dbReference type="EMBL" id="EQB30041.1"/>
    </source>
</evidence>
<evidence type="ECO:0000256" key="1">
    <source>
        <dbReference type="SAM" id="Phobius"/>
    </source>
</evidence>
<sequence length="65" mass="6880">MADEIATIAAAQPKAGHARTITHPSQQVADQNIVDRAENAIQLLSRWAGILAFVGAVAGIAWLIF</sequence>
<reference evidence="2 3" key="1">
    <citation type="journal article" date="2013" name="Genome Announc.">
        <title>Draft Genome Sequence of Sphingobium ummariense Strain RL-3, a Hexachlorocyclohexane-Degrading Bacterium.</title>
        <authorList>
            <person name="Kohli P."/>
            <person name="Dua A."/>
            <person name="Sangwan N."/>
            <person name="Oldach P."/>
            <person name="Khurana J.P."/>
            <person name="Lal R."/>
        </authorList>
    </citation>
    <scope>NUCLEOTIDE SEQUENCE [LARGE SCALE GENOMIC DNA]</scope>
    <source>
        <strain evidence="2 3">RL-3</strain>
    </source>
</reference>
<dbReference type="EMBL" id="AUWY01000128">
    <property type="protein sequence ID" value="EQB30041.1"/>
    <property type="molecule type" value="Genomic_DNA"/>
</dbReference>
<dbReference type="eggNOG" id="ENOG5032AU7">
    <property type="taxonomic scope" value="Bacteria"/>
</dbReference>
<dbReference type="PATRIC" id="fig|1346791.3.peg.4237"/>
<comment type="caution">
    <text evidence="2">The sequence shown here is derived from an EMBL/GenBank/DDBJ whole genome shotgun (WGS) entry which is preliminary data.</text>
</comment>
<accession>T0IW96</accession>
<keyword evidence="1" id="KW-0812">Transmembrane</keyword>
<gene>
    <name evidence="2" type="ORF">M529_21935</name>
</gene>